<organism evidence="2 3">
    <name type="scientific">Geoanaerobacter pelophilus</name>
    <dbReference type="NCBI Taxonomy" id="60036"/>
    <lineage>
        <taxon>Bacteria</taxon>
        <taxon>Pseudomonadati</taxon>
        <taxon>Thermodesulfobacteriota</taxon>
        <taxon>Desulfuromonadia</taxon>
        <taxon>Geobacterales</taxon>
        <taxon>Geobacteraceae</taxon>
        <taxon>Geoanaerobacter</taxon>
    </lineage>
</organism>
<keyword evidence="3" id="KW-1185">Reference proteome</keyword>
<protein>
    <submittedName>
        <fullName evidence="2">Uncharacterized protein</fullName>
    </submittedName>
</protein>
<feature type="region of interest" description="Disordered" evidence="1">
    <location>
        <begin position="149"/>
        <end position="172"/>
    </location>
</feature>
<proteinExistence type="predicted"/>
<dbReference type="Proteomes" id="UP000811899">
    <property type="component" value="Unassembled WGS sequence"/>
</dbReference>
<comment type="caution">
    <text evidence="2">The sequence shown here is derived from an EMBL/GenBank/DDBJ whole genome shotgun (WGS) entry which is preliminary data.</text>
</comment>
<feature type="compositionally biased region" description="Polar residues" evidence="1">
    <location>
        <begin position="156"/>
        <end position="165"/>
    </location>
</feature>
<reference evidence="2 3" key="1">
    <citation type="submission" date="2021-05" db="EMBL/GenBank/DDBJ databases">
        <title>The draft genome of Geobacter pelophilus DSM 12255.</title>
        <authorList>
            <person name="Xu Z."/>
            <person name="Masuda Y."/>
            <person name="Itoh H."/>
            <person name="Senoo K."/>
        </authorList>
    </citation>
    <scope>NUCLEOTIDE SEQUENCE [LARGE SCALE GENOMIC DNA]</scope>
    <source>
        <strain evidence="2 3">DSM 12255</strain>
    </source>
</reference>
<name>A0AAW4L5T1_9BACT</name>
<gene>
    <name evidence="2" type="ORF">KI809_18655</name>
</gene>
<accession>A0AAW4L5T1</accession>
<sequence length="172" mass="19412">MALDDLCTAETADQGIDIEIFHPGSGESLGIFIRMLGSDSEEYIEAERKITNRQKEKAKRTRDFTAGMDYDQSQAALVEKMAACFVSWKEVVPGKDGQDPAFKPTIELKKGEELEATKNNFKKIISNRGFFWLRQQVQQGMDNVTNFLPPARKSSESSPRINSDTKLQEKTE</sequence>
<dbReference type="EMBL" id="JAHCVJ010000011">
    <property type="protein sequence ID" value="MBT0666333.1"/>
    <property type="molecule type" value="Genomic_DNA"/>
</dbReference>
<evidence type="ECO:0000256" key="1">
    <source>
        <dbReference type="SAM" id="MobiDB-lite"/>
    </source>
</evidence>
<dbReference type="AlphaFoldDB" id="A0AAW4L5T1"/>
<evidence type="ECO:0000313" key="3">
    <source>
        <dbReference type="Proteomes" id="UP000811899"/>
    </source>
</evidence>
<evidence type="ECO:0000313" key="2">
    <source>
        <dbReference type="EMBL" id="MBT0666333.1"/>
    </source>
</evidence>
<dbReference type="RefSeq" id="WP_214173108.1">
    <property type="nucleotide sequence ID" value="NZ_JAHCVJ010000011.1"/>
</dbReference>